<gene>
    <name evidence="1" type="ORF">ABH309_01035</name>
</gene>
<dbReference type="RefSeq" id="WP_346196330.1">
    <property type="nucleotide sequence ID" value="NZ_JBDJHV010000068.1"/>
</dbReference>
<evidence type="ECO:0000313" key="2">
    <source>
        <dbReference type="Proteomes" id="UP001438292"/>
    </source>
</evidence>
<protein>
    <submittedName>
        <fullName evidence="1">Uncharacterized protein</fullName>
    </submittedName>
</protein>
<reference evidence="1 2" key="1">
    <citation type="submission" date="2024-05" db="EMBL/GenBank/DDBJ databases">
        <authorList>
            <person name="De Oliveira J.P."/>
            <person name="Noriler S.A."/>
            <person name="De Oliveira A.G."/>
            <person name="Sipoli D.S."/>
        </authorList>
    </citation>
    <scope>NUCLEOTIDE SEQUENCE [LARGE SCALE GENOMIC DNA]</scope>
    <source>
        <strain evidence="1 2">LABIM186</strain>
    </source>
</reference>
<keyword evidence="2" id="KW-1185">Reference proteome</keyword>
<name>A0ABV0GZ64_9NEIS</name>
<evidence type="ECO:0000313" key="1">
    <source>
        <dbReference type="EMBL" id="MEO3953025.1"/>
    </source>
</evidence>
<proteinExistence type="predicted"/>
<dbReference type="EMBL" id="JBDQQU010000001">
    <property type="protein sequence ID" value="MEO3953025.1"/>
    <property type="molecule type" value="Genomic_DNA"/>
</dbReference>
<sequence>MEFIKVIEQGIQVPTRNATLDLVYTGDGNITATMKSITDEQPFSTIETHSQEVGVILSKRGMWFHAWLRLSKQIQIEIPAESAIDLEKALSKMQLVEFYIEEAIKQVAPRNPNATSPCARNALFIFLRAILLQGESFAEAHQYVSNPMMEEVEEAFEELIHSNAIQFIF</sequence>
<accession>A0ABV0GZ64</accession>
<organism evidence="1 2">
    <name type="scientific">Chromobacterium piscinae</name>
    <dbReference type="NCBI Taxonomy" id="686831"/>
    <lineage>
        <taxon>Bacteria</taxon>
        <taxon>Pseudomonadati</taxon>
        <taxon>Pseudomonadota</taxon>
        <taxon>Betaproteobacteria</taxon>
        <taxon>Neisseriales</taxon>
        <taxon>Chromobacteriaceae</taxon>
        <taxon>Chromobacterium</taxon>
    </lineage>
</organism>
<dbReference type="Proteomes" id="UP001438292">
    <property type="component" value="Unassembled WGS sequence"/>
</dbReference>
<comment type="caution">
    <text evidence="1">The sequence shown here is derived from an EMBL/GenBank/DDBJ whole genome shotgun (WGS) entry which is preliminary data.</text>
</comment>